<proteinExistence type="predicted"/>
<dbReference type="Proteomes" id="UP000502996">
    <property type="component" value="Chromosome"/>
</dbReference>
<gene>
    <name evidence="3" type="ORF">G5V58_08980</name>
</gene>
<evidence type="ECO:0000256" key="2">
    <source>
        <dbReference type="SAM" id="Phobius"/>
    </source>
</evidence>
<feature type="transmembrane region" description="Helical" evidence="2">
    <location>
        <begin position="413"/>
        <end position="433"/>
    </location>
</feature>
<protein>
    <submittedName>
        <fullName evidence="3">Uncharacterized protein</fullName>
    </submittedName>
</protein>
<name>A0A6G6WCC8_9ACTN</name>
<dbReference type="EMBL" id="CP049257">
    <property type="protein sequence ID" value="QIG42884.1"/>
    <property type="molecule type" value="Genomic_DNA"/>
</dbReference>
<keyword evidence="2" id="KW-0472">Membrane</keyword>
<sequence length="438" mass="46061">MSTLRDRLADLAEDARPGAPDPDLWGRGRRYARRRRAATVGGVLAVALLAALSAAGVAGRPLHPVQPAAPEGRTVLPDRIFTPSPRLPTADGPTGPLVAVLPAEHFDWLGHGAPGLVGVSAVDQSYAFLDLPGFLGDAGGQDTTWSLSTDGRWLSYWYGPTPDEAGTVIADGIAVLDTSTGAVRRHRFETEHGLAPQPVGWAGDTVYFAQYDYTELRDDGASATLVASFAWPAGADAPERVEDPQRLLASPSGPAGPDGFVASGAGRSWYAVRQPSDLLRTPLARLRLGQTQPARVALGPDGQTLAWVQPDQGGSTGQLTTAPVGDGQPVSPVEAGVGRFPSLVGWLDDDRVVLETARDGRLVLEAVDVTSGEVEVLSTFDRSYRSGEQLAVGLLDSPVVDAVPPPQPHDPRLVAAGVGAGVLLLLLLGLVLWRRRAR</sequence>
<evidence type="ECO:0000256" key="1">
    <source>
        <dbReference type="SAM" id="MobiDB-lite"/>
    </source>
</evidence>
<keyword evidence="2" id="KW-1133">Transmembrane helix</keyword>
<evidence type="ECO:0000313" key="4">
    <source>
        <dbReference type="Proteomes" id="UP000502996"/>
    </source>
</evidence>
<keyword evidence="2" id="KW-0812">Transmembrane</keyword>
<dbReference type="AlphaFoldDB" id="A0A6G6WCC8"/>
<dbReference type="RefSeq" id="WP_165231301.1">
    <property type="nucleotide sequence ID" value="NZ_CP049257.1"/>
</dbReference>
<evidence type="ECO:0000313" key="3">
    <source>
        <dbReference type="EMBL" id="QIG42884.1"/>
    </source>
</evidence>
<reference evidence="3 4" key="1">
    <citation type="submission" date="2020-02" db="EMBL/GenBank/DDBJ databases">
        <title>Full genome sequence of Nocardioides sp. R-3366.</title>
        <authorList>
            <person name="Im W.-T."/>
        </authorList>
    </citation>
    <scope>NUCLEOTIDE SEQUENCE [LARGE SCALE GENOMIC DNA]</scope>
    <source>
        <strain evidence="3 4">R-3366</strain>
    </source>
</reference>
<accession>A0A6G6WCC8</accession>
<dbReference type="SUPFAM" id="SSF82171">
    <property type="entry name" value="DPP6 N-terminal domain-like"/>
    <property type="match status" value="1"/>
</dbReference>
<keyword evidence="4" id="KW-1185">Reference proteome</keyword>
<organism evidence="3 4">
    <name type="scientific">Nocardioides anomalus</name>
    <dbReference type="NCBI Taxonomy" id="2712223"/>
    <lineage>
        <taxon>Bacteria</taxon>
        <taxon>Bacillati</taxon>
        <taxon>Actinomycetota</taxon>
        <taxon>Actinomycetes</taxon>
        <taxon>Propionibacteriales</taxon>
        <taxon>Nocardioidaceae</taxon>
        <taxon>Nocardioides</taxon>
    </lineage>
</organism>
<dbReference type="KEGG" id="nano:G5V58_08980"/>
<feature type="region of interest" description="Disordered" evidence="1">
    <location>
        <begin position="1"/>
        <end position="26"/>
    </location>
</feature>
<feature type="compositionally biased region" description="Basic and acidic residues" evidence="1">
    <location>
        <begin position="1"/>
        <end position="16"/>
    </location>
</feature>
<feature type="transmembrane region" description="Helical" evidence="2">
    <location>
        <begin position="37"/>
        <end position="58"/>
    </location>
</feature>